<evidence type="ECO:0000256" key="5">
    <source>
        <dbReference type="ARBA" id="ARBA00022801"/>
    </source>
</evidence>
<comment type="caution">
    <text evidence="8">The sequence shown here is derived from an EMBL/GenBank/DDBJ whole genome shotgun (WGS) entry which is preliminary data.</text>
</comment>
<dbReference type="PANTHER" id="PTHR43620">
    <property type="entry name" value="GLYCEROPHOSPHORYL DIESTER PHOSPHODIESTERASE"/>
    <property type="match status" value="1"/>
</dbReference>
<evidence type="ECO:0000256" key="6">
    <source>
        <dbReference type="ARBA" id="ARBA00047512"/>
    </source>
</evidence>
<proteinExistence type="inferred from homology"/>
<evidence type="ECO:0000256" key="1">
    <source>
        <dbReference type="ARBA" id="ARBA00007277"/>
    </source>
</evidence>
<evidence type="ECO:0000256" key="4">
    <source>
        <dbReference type="ARBA" id="ARBA00022798"/>
    </source>
</evidence>
<dbReference type="SUPFAM" id="SSF51695">
    <property type="entry name" value="PLC-like phosphodiesterases"/>
    <property type="match status" value="1"/>
</dbReference>
<evidence type="ECO:0000256" key="2">
    <source>
        <dbReference type="ARBA" id="ARBA00012247"/>
    </source>
</evidence>
<evidence type="ECO:0000313" key="9">
    <source>
        <dbReference type="Proteomes" id="UP000175669"/>
    </source>
</evidence>
<name>A0A1E8CLS0_9GAMM</name>
<dbReference type="Proteomes" id="UP000175669">
    <property type="component" value="Unassembled WGS sequence"/>
</dbReference>
<keyword evidence="3" id="KW-0732">Signal</keyword>
<feature type="domain" description="GP-PDE" evidence="7">
    <location>
        <begin position="38"/>
        <end position="349"/>
    </location>
</feature>
<evidence type="ECO:0000313" key="8">
    <source>
        <dbReference type="EMBL" id="OFE13426.1"/>
    </source>
</evidence>
<reference evidence="9" key="1">
    <citation type="submission" date="2016-07" db="EMBL/GenBank/DDBJ databases">
        <authorList>
            <person name="Florea S."/>
            <person name="Webb J.S."/>
            <person name="Jaromczyk J."/>
            <person name="Schardl C.L."/>
        </authorList>
    </citation>
    <scope>NUCLEOTIDE SEQUENCE [LARGE SCALE GENOMIC DNA]</scope>
    <source>
        <strain evidence="9">KCTC 42131</strain>
    </source>
</reference>
<dbReference type="OrthoDB" id="9795622at2"/>
<dbReference type="GO" id="GO:0042597">
    <property type="term" value="C:periplasmic space"/>
    <property type="evidence" value="ECO:0007669"/>
    <property type="project" value="TreeGrafter"/>
</dbReference>
<gene>
    <name evidence="8" type="primary">glpQ</name>
    <name evidence="8" type="ORF">PHACT_09985</name>
</gene>
<dbReference type="EC" id="3.1.4.46" evidence="2"/>
<sequence>MATAAIKRILSGVLVMGLVTGNVVPIEPAYAQREAADKIVVAHRGASGYLPEHTLPAVAMAYAMGADFMEQDVVMTRDDQLIVWHDLTLDRNTDVRHQFPGRARDDGRHYVVDFDLAELRQLKVTEGYRLDDNGVEQPIYPQRFPLWQGSFQVHTFAEQLEMVQGMNRASGQDIGIYPEIKSPAFHHENGKDLSTAMIRELKRFGYTSKDSNVYVQTFEFDELKRVHDEVLPALDVELKLVQLMGDDESYQWMLSASGMRELSHYADGVGPEKGMIISYDSAPDGLMISSLVSDAHQAGMQVHPYTFRQDDGQVPPYADSFEHMLELFLFEANVDGVFTDFPDRAVDFLRDHD</sequence>
<dbReference type="PROSITE" id="PS51704">
    <property type="entry name" value="GP_PDE"/>
    <property type="match status" value="1"/>
</dbReference>
<dbReference type="EMBL" id="MASR01000001">
    <property type="protein sequence ID" value="OFE13426.1"/>
    <property type="molecule type" value="Genomic_DNA"/>
</dbReference>
<evidence type="ECO:0000256" key="3">
    <source>
        <dbReference type="ARBA" id="ARBA00022729"/>
    </source>
</evidence>
<dbReference type="Pfam" id="PF03009">
    <property type="entry name" value="GDPD"/>
    <property type="match status" value="1"/>
</dbReference>
<dbReference type="STRING" id="1524254.PHACT_09985"/>
<keyword evidence="9" id="KW-1185">Reference proteome</keyword>
<organism evidence="8 9">
    <name type="scientific">Pseudohongiella acticola</name>
    <dbReference type="NCBI Taxonomy" id="1524254"/>
    <lineage>
        <taxon>Bacteria</taxon>
        <taxon>Pseudomonadati</taxon>
        <taxon>Pseudomonadota</taxon>
        <taxon>Gammaproteobacteria</taxon>
        <taxon>Pseudomonadales</taxon>
        <taxon>Pseudohongiellaceae</taxon>
        <taxon>Pseudohongiella</taxon>
    </lineage>
</organism>
<dbReference type="Gene3D" id="3.20.20.190">
    <property type="entry name" value="Phosphatidylinositol (PI) phosphodiesterase"/>
    <property type="match status" value="1"/>
</dbReference>
<dbReference type="RefSeq" id="WP_070117573.1">
    <property type="nucleotide sequence ID" value="NZ_MASR01000001.1"/>
</dbReference>
<comment type="catalytic activity">
    <reaction evidence="6">
        <text>a sn-glycero-3-phosphodiester + H2O = an alcohol + sn-glycerol 3-phosphate + H(+)</text>
        <dbReference type="Rhea" id="RHEA:12969"/>
        <dbReference type="ChEBI" id="CHEBI:15377"/>
        <dbReference type="ChEBI" id="CHEBI:15378"/>
        <dbReference type="ChEBI" id="CHEBI:30879"/>
        <dbReference type="ChEBI" id="CHEBI:57597"/>
        <dbReference type="ChEBI" id="CHEBI:83408"/>
        <dbReference type="EC" id="3.1.4.46"/>
    </reaction>
</comment>
<evidence type="ECO:0000259" key="7">
    <source>
        <dbReference type="PROSITE" id="PS51704"/>
    </source>
</evidence>
<dbReference type="NCBIfam" id="NF008354">
    <property type="entry name" value="PRK11143.1"/>
    <property type="match status" value="1"/>
</dbReference>
<dbReference type="GO" id="GO:0006071">
    <property type="term" value="P:glycerol metabolic process"/>
    <property type="evidence" value="ECO:0007669"/>
    <property type="project" value="UniProtKB-KW"/>
</dbReference>
<dbReference type="PANTHER" id="PTHR43620:SF7">
    <property type="entry name" value="GLYCEROPHOSPHODIESTER PHOSPHODIESTERASE GDPD5-RELATED"/>
    <property type="match status" value="1"/>
</dbReference>
<dbReference type="InterPro" id="IPR030395">
    <property type="entry name" value="GP_PDE_dom"/>
</dbReference>
<dbReference type="AlphaFoldDB" id="A0A1E8CLS0"/>
<dbReference type="GO" id="GO:0006629">
    <property type="term" value="P:lipid metabolic process"/>
    <property type="evidence" value="ECO:0007669"/>
    <property type="project" value="InterPro"/>
</dbReference>
<keyword evidence="4" id="KW-0319">Glycerol metabolism</keyword>
<dbReference type="FunFam" id="3.20.20.190:FF:000009">
    <property type="entry name" value="Glycerophosphodiester phosphodiesterase, periplasmic"/>
    <property type="match status" value="1"/>
</dbReference>
<accession>A0A1E8CLS0</accession>
<comment type="similarity">
    <text evidence="1">Belongs to the glycerophosphoryl diester phosphodiesterase family.</text>
</comment>
<dbReference type="GO" id="GO:0008889">
    <property type="term" value="F:glycerophosphodiester phosphodiesterase activity"/>
    <property type="evidence" value="ECO:0007669"/>
    <property type="project" value="UniProtKB-EC"/>
</dbReference>
<dbReference type="InterPro" id="IPR017946">
    <property type="entry name" value="PLC-like_Pdiesterase_TIM-brl"/>
</dbReference>
<protein>
    <recommendedName>
        <fullName evidence="2">glycerophosphodiester phosphodiesterase</fullName>
        <ecNumber evidence="2">3.1.4.46</ecNumber>
    </recommendedName>
</protein>
<keyword evidence="5" id="KW-0378">Hydrolase</keyword>